<dbReference type="InterPro" id="IPR046848">
    <property type="entry name" value="E_motif"/>
</dbReference>
<dbReference type="AlphaFoldDB" id="A0A8J4VVV3"/>
<dbReference type="PROSITE" id="PS51375">
    <property type="entry name" value="PPR"/>
    <property type="match status" value="6"/>
</dbReference>
<dbReference type="GO" id="GO:0009451">
    <property type="term" value="P:RNA modification"/>
    <property type="evidence" value="ECO:0007669"/>
    <property type="project" value="InterPro"/>
</dbReference>
<dbReference type="InterPro" id="IPR011990">
    <property type="entry name" value="TPR-like_helical_dom_sf"/>
</dbReference>
<evidence type="ECO:0000313" key="3">
    <source>
        <dbReference type="EMBL" id="KAF3972655.1"/>
    </source>
</evidence>
<feature type="repeat" description="PPR" evidence="2">
    <location>
        <begin position="653"/>
        <end position="687"/>
    </location>
</feature>
<evidence type="ECO:0008006" key="5">
    <source>
        <dbReference type="Google" id="ProtNLM"/>
    </source>
</evidence>
<gene>
    <name evidence="3" type="ORF">CMV_003861</name>
</gene>
<dbReference type="Pfam" id="PF13041">
    <property type="entry name" value="PPR_2"/>
    <property type="match status" value="4"/>
</dbReference>
<feature type="repeat" description="PPR" evidence="2">
    <location>
        <begin position="350"/>
        <end position="384"/>
    </location>
</feature>
<feature type="repeat" description="PPR" evidence="2">
    <location>
        <begin position="552"/>
        <end position="586"/>
    </location>
</feature>
<feature type="repeat" description="PPR" evidence="2">
    <location>
        <begin position="148"/>
        <end position="182"/>
    </location>
</feature>
<organism evidence="3 4">
    <name type="scientific">Castanea mollissima</name>
    <name type="common">Chinese chestnut</name>
    <dbReference type="NCBI Taxonomy" id="60419"/>
    <lineage>
        <taxon>Eukaryota</taxon>
        <taxon>Viridiplantae</taxon>
        <taxon>Streptophyta</taxon>
        <taxon>Embryophyta</taxon>
        <taxon>Tracheophyta</taxon>
        <taxon>Spermatophyta</taxon>
        <taxon>Magnoliopsida</taxon>
        <taxon>eudicotyledons</taxon>
        <taxon>Gunneridae</taxon>
        <taxon>Pentapetalae</taxon>
        <taxon>rosids</taxon>
        <taxon>fabids</taxon>
        <taxon>Fagales</taxon>
        <taxon>Fagaceae</taxon>
        <taxon>Castanea</taxon>
    </lineage>
</organism>
<accession>A0A8J4VVV3</accession>
<dbReference type="Gene3D" id="1.25.40.10">
    <property type="entry name" value="Tetratricopeptide repeat domain"/>
    <property type="match status" value="5"/>
</dbReference>
<dbReference type="FunFam" id="1.25.40.10:FF:000436">
    <property type="entry name" value="Pentatricopeptide repeat-containing protein At5g39350 family"/>
    <property type="match status" value="1"/>
</dbReference>
<dbReference type="InterPro" id="IPR002885">
    <property type="entry name" value="PPR_rpt"/>
</dbReference>
<evidence type="ECO:0000256" key="1">
    <source>
        <dbReference type="ARBA" id="ARBA00022737"/>
    </source>
</evidence>
<dbReference type="PANTHER" id="PTHR47926:SF344">
    <property type="entry name" value="OS07G0636900 PROTEIN"/>
    <property type="match status" value="1"/>
</dbReference>
<dbReference type="NCBIfam" id="TIGR00756">
    <property type="entry name" value="PPR"/>
    <property type="match status" value="5"/>
</dbReference>
<evidence type="ECO:0000313" key="4">
    <source>
        <dbReference type="Proteomes" id="UP000737018"/>
    </source>
</evidence>
<feature type="repeat" description="PPR" evidence="2">
    <location>
        <begin position="249"/>
        <end position="283"/>
    </location>
</feature>
<proteinExistence type="predicted"/>
<keyword evidence="4" id="KW-1185">Reference proteome</keyword>
<dbReference type="Pfam" id="PF01535">
    <property type="entry name" value="PPR"/>
    <property type="match status" value="3"/>
</dbReference>
<comment type="caution">
    <text evidence="3">The sequence shown here is derived from an EMBL/GenBank/DDBJ whole genome shotgun (WGS) entry which is preliminary data.</text>
</comment>
<dbReference type="GO" id="GO:0003723">
    <property type="term" value="F:RNA binding"/>
    <property type="evidence" value="ECO:0007669"/>
    <property type="project" value="InterPro"/>
</dbReference>
<dbReference type="EMBL" id="JRKL02000313">
    <property type="protein sequence ID" value="KAF3972655.1"/>
    <property type="molecule type" value="Genomic_DNA"/>
</dbReference>
<dbReference type="PANTHER" id="PTHR47926">
    <property type="entry name" value="PENTATRICOPEPTIDE REPEAT-CONTAINING PROTEIN"/>
    <property type="match status" value="1"/>
</dbReference>
<feature type="repeat" description="PPR" evidence="2">
    <location>
        <begin position="117"/>
        <end position="147"/>
    </location>
</feature>
<dbReference type="FunFam" id="1.25.40.10:FF:001093">
    <property type="entry name" value="Pentatricopeptide repeat-containing protein At2g34400"/>
    <property type="match status" value="1"/>
</dbReference>
<evidence type="ECO:0000256" key="2">
    <source>
        <dbReference type="PROSITE-ProRule" id="PRU00708"/>
    </source>
</evidence>
<dbReference type="OrthoDB" id="1902591at2759"/>
<protein>
    <recommendedName>
        <fullName evidence="5">Pentatricopeptide repeat-containing protein</fullName>
    </recommendedName>
</protein>
<keyword evidence="1" id="KW-0677">Repeat</keyword>
<dbReference type="InterPro" id="IPR046960">
    <property type="entry name" value="PPR_At4g14850-like_plant"/>
</dbReference>
<name>A0A8J4VVV3_9ROSI</name>
<dbReference type="FunFam" id="1.25.40.10:FF:000073">
    <property type="entry name" value="Pentatricopeptide repeat-containing protein chloroplastic"/>
    <property type="match status" value="1"/>
</dbReference>
<reference evidence="3" key="1">
    <citation type="submission" date="2020-03" db="EMBL/GenBank/DDBJ databases">
        <title>Castanea mollissima Vanexum genome sequencing.</title>
        <authorList>
            <person name="Staton M."/>
        </authorList>
    </citation>
    <scope>NUCLEOTIDE SEQUENCE</scope>
    <source>
        <tissue evidence="3">Leaf</tissue>
    </source>
</reference>
<dbReference type="Pfam" id="PF20431">
    <property type="entry name" value="E_motif"/>
    <property type="match status" value="1"/>
</dbReference>
<sequence length="898" mass="100338">MLSPVTSFQGRLLRKFSPIPTRQSIEKLRSFSQHSSSFSDTHEKLESCFDGHFQNILNKLSKHNVYKTVPSIADVSSDSNVRLTLFSGVLRSCASKGCLNEGEAVHGQVIKNGMDPDLDSWDLLVSLYVKCGSLQCARQVLDEMPERDVVSWTVLIKGLVDEGYSRDGVRLYGEMRKDGIRSNEETLVSVLKACLVCLELEFGLQLHAEVIKMGFFSNFLVGSAFVEIYSKCGLMEFASTAFFYISKKSVVAWNALIDGYALMGDWEEILKLFCEIRELELKHGKFTLLTVLKSCAHLGNLRGGKAVHAQAIKFGSELDKFLSCCLLNMYSKCEFPEYALKVFQRIRSPKIVAWSAMIHCLHQQGQSQEAAEMFCLMRHSGVSPNEFTLASLISAATSLGYWKYSESIHACAYKYGFQSDNFISNALVTMYMKTGFVNNGWKVFNAMSIRDTASLNALLSGFHDNRACHLGPKIFREMLVIGLEPDIFTFISILKSCSNILDVGFGKQVHAHIIKDDLSSNGHVGTALLDMYAKCRCLEDADVILNELTERDLLTWTAIISNYAQSNQGQKAVKCFSQMQQEGLKPNEFTFSSCLSGCSSLVLLECGRQLHSLTIKSGLSCNMYVATALVDMYGQCRCIGDAEAVFKDMASRNASSWNTIICGYSLNGRGNEALKAFRIMLDEGFLPDEITFIGVLSACSHVGLIEEGETYFNSLSRYYGITPTIEHYACMVNILSRAGKFIEIESFIEKWKLTNNPLIWETILWASKVHGNVGIGERAAEKLFELEPCVDYNYVLLSHIYAAKGRWDDVVKVRALMSNQGIHKEPGCSWLVIDGEAQKFFAQDLSHPKIQEIHFMGYAIWKDGHLLELVELIKKLPPEELAALGQSNAITTEIHTST</sequence>
<dbReference type="Proteomes" id="UP000737018">
    <property type="component" value="Unassembled WGS sequence"/>
</dbReference>